<evidence type="ECO:0000256" key="3">
    <source>
        <dbReference type="ARBA" id="ARBA00023180"/>
    </source>
</evidence>
<evidence type="ECO:0000256" key="5">
    <source>
        <dbReference type="SAM" id="SignalP"/>
    </source>
</evidence>
<evidence type="ECO:0000256" key="4">
    <source>
        <dbReference type="SAM" id="MobiDB-lite"/>
    </source>
</evidence>
<dbReference type="RefSeq" id="XP_022099066.1">
    <property type="nucleotide sequence ID" value="XM_022243374.1"/>
</dbReference>
<keyword evidence="2" id="KW-1015">Disulfide bond</keyword>
<organism evidence="7 8">
    <name type="scientific">Acanthaster planci</name>
    <name type="common">Crown-of-thorns starfish</name>
    <dbReference type="NCBI Taxonomy" id="133434"/>
    <lineage>
        <taxon>Eukaryota</taxon>
        <taxon>Metazoa</taxon>
        <taxon>Echinodermata</taxon>
        <taxon>Eleutherozoa</taxon>
        <taxon>Asterozoa</taxon>
        <taxon>Asteroidea</taxon>
        <taxon>Valvatacea</taxon>
        <taxon>Valvatida</taxon>
        <taxon>Acanthasteridae</taxon>
        <taxon>Acanthaster</taxon>
    </lineage>
</organism>
<dbReference type="GO" id="GO:0005615">
    <property type="term" value="C:extracellular space"/>
    <property type="evidence" value="ECO:0007669"/>
    <property type="project" value="TreeGrafter"/>
</dbReference>
<dbReference type="Proteomes" id="UP000694845">
    <property type="component" value="Unplaced"/>
</dbReference>
<evidence type="ECO:0000256" key="2">
    <source>
        <dbReference type="ARBA" id="ARBA00023157"/>
    </source>
</evidence>
<evidence type="ECO:0000259" key="6">
    <source>
        <dbReference type="PROSITE" id="PS51465"/>
    </source>
</evidence>
<protein>
    <submittedName>
        <fullName evidence="8">Uncharacterized protein LOC110983806</fullName>
    </submittedName>
</protein>
<name>A0A8B7Z6W4_ACAPL</name>
<dbReference type="GO" id="GO:0005509">
    <property type="term" value="F:calcium ion binding"/>
    <property type="evidence" value="ECO:0007669"/>
    <property type="project" value="TreeGrafter"/>
</dbReference>
<dbReference type="PANTHER" id="PTHR13866">
    <property type="entry name" value="SPARC OSTEONECTIN"/>
    <property type="match status" value="1"/>
</dbReference>
<gene>
    <name evidence="8" type="primary">LOC110983806</name>
</gene>
<feature type="signal peptide" evidence="5">
    <location>
        <begin position="1"/>
        <end position="21"/>
    </location>
</feature>
<evidence type="ECO:0000313" key="7">
    <source>
        <dbReference type="Proteomes" id="UP000694845"/>
    </source>
</evidence>
<dbReference type="Pfam" id="PF07648">
    <property type="entry name" value="Kazal_2"/>
    <property type="match status" value="3"/>
</dbReference>
<keyword evidence="7" id="KW-1185">Reference proteome</keyword>
<feature type="compositionally biased region" description="Low complexity" evidence="4">
    <location>
        <begin position="191"/>
        <end position="209"/>
    </location>
</feature>
<evidence type="ECO:0000256" key="1">
    <source>
        <dbReference type="ARBA" id="ARBA00022729"/>
    </source>
</evidence>
<dbReference type="SUPFAM" id="SSF100895">
    <property type="entry name" value="Kazal-type serine protease inhibitors"/>
    <property type="match status" value="2"/>
</dbReference>
<proteinExistence type="predicted"/>
<feature type="chain" id="PRO_5034182641" evidence="5">
    <location>
        <begin position="22"/>
        <end position="314"/>
    </location>
</feature>
<reference evidence="8" key="1">
    <citation type="submission" date="2025-08" db="UniProtKB">
        <authorList>
            <consortium name="RefSeq"/>
        </authorList>
    </citation>
    <scope>IDENTIFICATION</scope>
</reference>
<accession>A0A8B7Z6W4</accession>
<evidence type="ECO:0000313" key="8">
    <source>
        <dbReference type="RefSeq" id="XP_022099066.1"/>
    </source>
</evidence>
<feature type="domain" description="Kazal-like" evidence="6">
    <location>
        <begin position="33"/>
        <end position="89"/>
    </location>
</feature>
<dbReference type="PANTHER" id="PTHR13866:SF14">
    <property type="entry name" value="BM-40"/>
    <property type="match status" value="1"/>
</dbReference>
<dbReference type="PROSITE" id="PS51465">
    <property type="entry name" value="KAZAL_2"/>
    <property type="match status" value="2"/>
</dbReference>
<feature type="compositionally biased region" description="Polar residues" evidence="4">
    <location>
        <begin position="215"/>
        <end position="246"/>
    </location>
</feature>
<dbReference type="GeneID" id="110983806"/>
<dbReference type="CDD" id="cd00104">
    <property type="entry name" value="KAZAL_FS"/>
    <property type="match status" value="2"/>
</dbReference>
<dbReference type="SMART" id="SM00280">
    <property type="entry name" value="KAZAL"/>
    <property type="match status" value="3"/>
</dbReference>
<dbReference type="GO" id="GO:0005518">
    <property type="term" value="F:collagen binding"/>
    <property type="evidence" value="ECO:0007669"/>
    <property type="project" value="TreeGrafter"/>
</dbReference>
<keyword evidence="3" id="KW-0325">Glycoprotein</keyword>
<dbReference type="InterPro" id="IPR036058">
    <property type="entry name" value="Kazal_dom_sf"/>
</dbReference>
<keyword evidence="1 5" id="KW-0732">Signal</keyword>
<feature type="compositionally biased region" description="Acidic residues" evidence="4">
    <location>
        <begin position="168"/>
        <end position="184"/>
    </location>
</feature>
<feature type="domain" description="Kazal-like" evidence="6">
    <location>
        <begin position="260"/>
        <end position="314"/>
    </location>
</feature>
<dbReference type="InterPro" id="IPR002350">
    <property type="entry name" value="Kazal_dom"/>
</dbReference>
<dbReference type="KEGG" id="aplc:110983806"/>
<dbReference type="AlphaFoldDB" id="A0A8B7Z6W4"/>
<dbReference type="GO" id="GO:0050840">
    <property type="term" value="F:extracellular matrix binding"/>
    <property type="evidence" value="ECO:0007669"/>
    <property type="project" value="TreeGrafter"/>
</dbReference>
<dbReference type="OMA" id="DIRVCAF"/>
<sequence length="314" mass="32813">MKIGALFAITLLVALIATSEARAMGSGRQVGDNKPAAECFKCPRPTRDIRVCAFDGVSYRTFPSRCMVDRKACKTGSSFTVVSDGACPLPTLPNPQVDEAGGDNKPAAECSKCPRPTRDIRVCAFDGVSYRTFPSRCMVDRNTCRTGSSFTIVSRVYCFGPDRQVFDREDDSDSDSEEIPENNDTDGGGSPITSAPVTPSTVPSQPPTTLRTVFASGTDTFSLPNGTTLPSGSLAPSMTAQTSSPAAGTPASGDPAASISVTSRPCNSFDSCAPSSSVCGTDGNTYPSQCVLEVTACVDNLDTLTVAYAGVCRP</sequence>
<dbReference type="Gene3D" id="3.30.60.30">
    <property type="match status" value="3"/>
</dbReference>
<dbReference type="OrthoDB" id="88467at2759"/>
<feature type="region of interest" description="Disordered" evidence="4">
    <location>
        <begin position="166"/>
        <end position="259"/>
    </location>
</feature>